<gene>
    <name evidence="1" type="ORF">CLV71_10942</name>
</gene>
<dbReference type="AlphaFoldDB" id="A0A4R7VFD3"/>
<organism evidence="1 2">
    <name type="scientific">Actinophytocola oryzae</name>
    <dbReference type="NCBI Taxonomy" id="502181"/>
    <lineage>
        <taxon>Bacteria</taxon>
        <taxon>Bacillati</taxon>
        <taxon>Actinomycetota</taxon>
        <taxon>Actinomycetes</taxon>
        <taxon>Pseudonocardiales</taxon>
        <taxon>Pseudonocardiaceae</taxon>
    </lineage>
</organism>
<comment type="caution">
    <text evidence="1">The sequence shown here is derived from an EMBL/GenBank/DDBJ whole genome shotgun (WGS) entry which is preliminary data.</text>
</comment>
<dbReference type="EMBL" id="SOCP01000009">
    <property type="protein sequence ID" value="TDV47807.1"/>
    <property type="molecule type" value="Genomic_DNA"/>
</dbReference>
<dbReference type="Proteomes" id="UP000294927">
    <property type="component" value="Unassembled WGS sequence"/>
</dbReference>
<keyword evidence="2" id="KW-1185">Reference proteome</keyword>
<accession>A0A4R7VFD3</accession>
<evidence type="ECO:0000313" key="2">
    <source>
        <dbReference type="Proteomes" id="UP000294927"/>
    </source>
</evidence>
<protein>
    <submittedName>
        <fullName evidence="1">Uncharacterized protein</fullName>
    </submittedName>
</protein>
<proteinExistence type="predicted"/>
<sequence length="63" mass="6806">MTQWLGGDVRAVEGLSEESLGELADALVSARKRQASALRSASDEALRQMPPVLRVTVSRILGR</sequence>
<reference evidence="1 2" key="1">
    <citation type="submission" date="2019-03" db="EMBL/GenBank/DDBJ databases">
        <title>Genomic Encyclopedia of Archaeal and Bacterial Type Strains, Phase II (KMG-II): from individual species to whole genera.</title>
        <authorList>
            <person name="Goeker M."/>
        </authorList>
    </citation>
    <scope>NUCLEOTIDE SEQUENCE [LARGE SCALE GENOMIC DNA]</scope>
    <source>
        <strain evidence="1 2">DSM 45499</strain>
    </source>
</reference>
<evidence type="ECO:0000313" key="1">
    <source>
        <dbReference type="EMBL" id="TDV47807.1"/>
    </source>
</evidence>
<name>A0A4R7VFD3_9PSEU</name>